<protein>
    <recommendedName>
        <fullName evidence="5">Lipoprotein</fullName>
    </recommendedName>
</protein>
<organism evidence="3 4">
    <name type="scientific">Rubrivirga marina</name>
    <dbReference type="NCBI Taxonomy" id="1196024"/>
    <lineage>
        <taxon>Bacteria</taxon>
        <taxon>Pseudomonadati</taxon>
        <taxon>Rhodothermota</taxon>
        <taxon>Rhodothermia</taxon>
        <taxon>Rhodothermales</taxon>
        <taxon>Rubricoccaceae</taxon>
        <taxon>Rubrivirga</taxon>
    </lineage>
</organism>
<name>A0A271IZQ8_9BACT</name>
<comment type="caution">
    <text evidence="3">The sequence shown here is derived from an EMBL/GenBank/DDBJ whole genome shotgun (WGS) entry which is preliminary data.</text>
</comment>
<proteinExistence type="predicted"/>
<evidence type="ECO:0000313" key="4">
    <source>
        <dbReference type="Proteomes" id="UP000216339"/>
    </source>
</evidence>
<reference evidence="3 4" key="1">
    <citation type="submission" date="2016-11" db="EMBL/GenBank/DDBJ databases">
        <title>Study of marine rhodopsin-containing bacteria.</title>
        <authorList>
            <person name="Yoshizawa S."/>
            <person name="Kumagai Y."/>
            <person name="Kogure K."/>
        </authorList>
    </citation>
    <scope>NUCLEOTIDE SEQUENCE [LARGE SCALE GENOMIC DNA]</scope>
    <source>
        <strain evidence="3 4">SAORIC-28</strain>
    </source>
</reference>
<dbReference type="RefSeq" id="WP_095510135.1">
    <property type="nucleotide sequence ID" value="NZ_MQWD01000001.1"/>
</dbReference>
<evidence type="ECO:0000256" key="2">
    <source>
        <dbReference type="SAM" id="SignalP"/>
    </source>
</evidence>
<dbReference type="PROSITE" id="PS51257">
    <property type="entry name" value="PROKAR_LIPOPROTEIN"/>
    <property type="match status" value="1"/>
</dbReference>
<feature type="chain" id="PRO_5012899384" description="Lipoprotein" evidence="2">
    <location>
        <begin position="30"/>
        <end position="159"/>
    </location>
</feature>
<evidence type="ECO:0008006" key="5">
    <source>
        <dbReference type="Google" id="ProtNLM"/>
    </source>
</evidence>
<keyword evidence="2" id="KW-0732">Signal</keyword>
<dbReference type="EMBL" id="MQWD01000001">
    <property type="protein sequence ID" value="PAP76478.1"/>
    <property type="molecule type" value="Genomic_DNA"/>
</dbReference>
<sequence length="159" mass="16816">MPLPSRARLRAALLAVAVLPLTAAGCATAQAPSDDAPSEPPQGGRVASIDAGEPFRLELGATHREDDHTVTFVEVVEDSRCPEGVECVWAGRAQIRVEVDGEPFVLTVPHGPMRDDESQMIEWGKIQVVVTGLEPYPGSESAEAGAPVEAVLITRPSNV</sequence>
<evidence type="ECO:0000313" key="3">
    <source>
        <dbReference type="EMBL" id="PAP76478.1"/>
    </source>
</evidence>
<dbReference type="Proteomes" id="UP000216339">
    <property type="component" value="Unassembled WGS sequence"/>
</dbReference>
<dbReference type="AlphaFoldDB" id="A0A271IZQ8"/>
<gene>
    <name evidence="3" type="ORF">BSZ37_08510</name>
</gene>
<feature type="region of interest" description="Disordered" evidence="1">
    <location>
        <begin position="29"/>
        <end position="48"/>
    </location>
</feature>
<accession>A0A271IZQ8</accession>
<feature type="signal peptide" evidence="2">
    <location>
        <begin position="1"/>
        <end position="29"/>
    </location>
</feature>
<evidence type="ECO:0000256" key="1">
    <source>
        <dbReference type="SAM" id="MobiDB-lite"/>
    </source>
</evidence>
<keyword evidence="4" id="KW-1185">Reference proteome</keyword>
<dbReference type="OrthoDB" id="163809at2"/>